<evidence type="ECO:0000256" key="7">
    <source>
        <dbReference type="SAM" id="Phobius"/>
    </source>
</evidence>
<feature type="transmembrane region" description="Helical" evidence="7">
    <location>
        <begin position="137"/>
        <end position="159"/>
    </location>
</feature>
<evidence type="ECO:0000313" key="9">
    <source>
        <dbReference type="Proteomes" id="UP000564644"/>
    </source>
</evidence>
<evidence type="ECO:0000313" key="8">
    <source>
        <dbReference type="EMBL" id="MBB6733040.1"/>
    </source>
</evidence>
<evidence type="ECO:0000256" key="2">
    <source>
        <dbReference type="ARBA" id="ARBA00007977"/>
    </source>
</evidence>
<evidence type="ECO:0000256" key="1">
    <source>
        <dbReference type="ARBA" id="ARBA00004651"/>
    </source>
</evidence>
<dbReference type="PANTHER" id="PTHR30106">
    <property type="entry name" value="INNER MEMBRANE PROTEIN YEIH-RELATED"/>
    <property type="match status" value="1"/>
</dbReference>
<keyword evidence="5 7" id="KW-1133">Transmembrane helix</keyword>
<feature type="transmembrane region" description="Helical" evidence="7">
    <location>
        <begin position="312"/>
        <end position="333"/>
    </location>
</feature>
<evidence type="ECO:0000256" key="6">
    <source>
        <dbReference type="ARBA" id="ARBA00023136"/>
    </source>
</evidence>
<dbReference type="InterPro" id="IPR018383">
    <property type="entry name" value="UPF0324_pro"/>
</dbReference>
<dbReference type="Proteomes" id="UP000564644">
    <property type="component" value="Unassembled WGS sequence"/>
</dbReference>
<comment type="similarity">
    <text evidence="2">Belongs to the UPF0324 family.</text>
</comment>
<accession>A0A7X0SN34</accession>
<reference evidence="8 9" key="1">
    <citation type="submission" date="2020-08" db="EMBL/GenBank/DDBJ databases">
        <title>Cohnella phylogeny.</title>
        <authorList>
            <person name="Dunlap C."/>
        </authorList>
    </citation>
    <scope>NUCLEOTIDE SEQUENCE [LARGE SCALE GENOMIC DNA]</scope>
    <source>
        <strain evidence="8 9">CBP 2801</strain>
    </source>
</reference>
<dbReference type="Pfam" id="PF03601">
    <property type="entry name" value="Cons_hypoth698"/>
    <property type="match status" value="1"/>
</dbReference>
<evidence type="ECO:0000256" key="5">
    <source>
        <dbReference type="ARBA" id="ARBA00022989"/>
    </source>
</evidence>
<name>A0A7X0SN34_9BACL</name>
<feature type="transmembrane region" description="Helical" evidence="7">
    <location>
        <begin position="83"/>
        <end position="101"/>
    </location>
</feature>
<comment type="subcellular location">
    <subcellularLocation>
        <location evidence="1">Cell membrane</location>
        <topology evidence="1">Multi-pass membrane protein</topology>
    </subcellularLocation>
</comment>
<keyword evidence="9" id="KW-1185">Reference proteome</keyword>
<keyword evidence="4 7" id="KW-0812">Transmembrane</keyword>
<feature type="transmembrane region" description="Helical" evidence="7">
    <location>
        <begin position="282"/>
        <end position="300"/>
    </location>
</feature>
<comment type="caution">
    <text evidence="8">The sequence shown here is derived from an EMBL/GenBank/DDBJ whole genome shotgun (WGS) entry which is preliminary data.</text>
</comment>
<feature type="transmembrane region" description="Helical" evidence="7">
    <location>
        <begin position="345"/>
        <end position="363"/>
    </location>
</feature>
<sequence>MNAQPFRLPAVLTAEGAARRKGLIGGLALIALLTLAGWQLSRVPGLALAGPMACTLLLAIVYRNLYGYPEELRPGIAFAGTRLLRTAIILFGLKLPIDVVLGQGLPYLARAAGTLAFALAASAALSRLFKADRELSLLLAIGTGICGAAAIAATAPLLGSKEQKTALSAGLIAATGTLFAVAYTLLEPVLPINGVTYGIWSGLSLHEIAHVALASAAGGPDALSQGMLAKLSRVLLLVPLTFALHVLNILRQRRHSRAHDGNALRSSAASADMSRRSGLRGLPWYLLGFVAMSLFASTHPDNWLPLPSGWESAAAQLTTTLLVMAMAAFGLSVNVRELRYALRPLAVLLTVSILLSAAVFVSLL</sequence>
<keyword evidence="6 7" id="KW-0472">Membrane</keyword>
<dbReference type="AlphaFoldDB" id="A0A7X0SN34"/>
<dbReference type="PANTHER" id="PTHR30106:SF2">
    <property type="entry name" value="UPF0324 INNER MEMBRANE PROTEIN YEIH"/>
    <property type="match status" value="1"/>
</dbReference>
<feature type="transmembrane region" description="Helical" evidence="7">
    <location>
        <begin position="46"/>
        <end position="62"/>
    </location>
</feature>
<organism evidence="8 9">
    <name type="scientific">Cohnella zeiphila</name>
    <dbReference type="NCBI Taxonomy" id="2761120"/>
    <lineage>
        <taxon>Bacteria</taxon>
        <taxon>Bacillati</taxon>
        <taxon>Bacillota</taxon>
        <taxon>Bacilli</taxon>
        <taxon>Bacillales</taxon>
        <taxon>Paenibacillaceae</taxon>
        <taxon>Cohnella</taxon>
    </lineage>
</organism>
<dbReference type="EMBL" id="JACJVO010000024">
    <property type="protein sequence ID" value="MBB6733040.1"/>
    <property type="molecule type" value="Genomic_DNA"/>
</dbReference>
<feature type="transmembrane region" description="Helical" evidence="7">
    <location>
        <begin position="21"/>
        <end position="40"/>
    </location>
</feature>
<evidence type="ECO:0000256" key="4">
    <source>
        <dbReference type="ARBA" id="ARBA00022692"/>
    </source>
</evidence>
<gene>
    <name evidence="8" type="ORF">H7C18_19160</name>
</gene>
<feature type="transmembrane region" description="Helical" evidence="7">
    <location>
        <begin position="198"/>
        <end position="219"/>
    </location>
</feature>
<keyword evidence="3" id="KW-1003">Cell membrane</keyword>
<protein>
    <submittedName>
        <fullName evidence="8">Putative sulfate exporter family transporter</fullName>
    </submittedName>
</protein>
<evidence type="ECO:0000256" key="3">
    <source>
        <dbReference type="ARBA" id="ARBA00022475"/>
    </source>
</evidence>
<dbReference type="GO" id="GO:0005886">
    <property type="term" value="C:plasma membrane"/>
    <property type="evidence" value="ECO:0007669"/>
    <property type="project" value="UniProtKB-SubCell"/>
</dbReference>
<feature type="transmembrane region" description="Helical" evidence="7">
    <location>
        <begin position="165"/>
        <end position="186"/>
    </location>
</feature>
<feature type="transmembrane region" description="Helical" evidence="7">
    <location>
        <begin position="107"/>
        <end position="125"/>
    </location>
</feature>
<feature type="transmembrane region" description="Helical" evidence="7">
    <location>
        <begin position="231"/>
        <end position="250"/>
    </location>
</feature>
<proteinExistence type="inferred from homology"/>